<dbReference type="NCBIfam" id="TIGR00765">
    <property type="entry name" value="yihY_not_rbn"/>
    <property type="match status" value="1"/>
</dbReference>
<comment type="caution">
    <text evidence="8">The sequence shown here is derived from an EMBL/GenBank/DDBJ whole genome shotgun (WGS) entry which is preliminary data.</text>
</comment>
<dbReference type="Pfam" id="PF03631">
    <property type="entry name" value="Virul_fac_BrkB"/>
    <property type="match status" value="1"/>
</dbReference>
<dbReference type="InterPro" id="IPR017039">
    <property type="entry name" value="Virul_fac_BrkB"/>
</dbReference>
<evidence type="ECO:0000313" key="8">
    <source>
        <dbReference type="EMBL" id="MFC3609001.1"/>
    </source>
</evidence>
<feature type="transmembrane region" description="Helical" evidence="7">
    <location>
        <begin position="168"/>
        <end position="194"/>
    </location>
</feature>
<evidence type="ECO:0000313" key="9">
    <source>
        <dbReference type="Proteomes" id="UP001595630"/>
    </source>
</evidence>
<dbReference type="HAMAP" id="MF_00672">
    <property type="entry name" value="UPF0761"/>
    <property type="match status" value="1"/>
</dbReference>
<feature type="transmembrane region" description="Helical" evidence="7">
    <location>
        <begin position="201"/>
        <end position="222"/>
    </location>
</feature>
<evidence type="ECO:0000256" key="5">
    <source>
        <dbReference type="ARBA" id="ARBA00022989"/>
    </source>
</evidence>
<comment type="subcellular location">
    <subcellularLocation>
        <location evidence="1 7">Cell membrane</location>
        <topology evidence="1 7">Multi-pass membrane protein</topology>
    </subcellularLocation>
</comment>
<dbReference type="PANTHER" id="PTHR30213:SF0">
    <property type="entry name" value="UPF0761 MEMBRANE PROTEIN YIHY"/>
    <property type="match status" value="1"/>
</dbReference>
<evidence type="ECO:0000256" key="2">
    <source>
        <dbReference type="ARBA" id="ARBA00022475"/>
    </source>
</evidence>
<organism evidence="8 9">
    <name type="scientific">Stutzerimonas tarimensis</name>
    <dbReference type="NCBI Taxonomy" id="1507735"/>
    <lineage>
        <taxon>Bacteria</taxon>
        <taxon>Pseudomonadati</taxon>
        <taxon>Pseudomonadota</taxon>
        <taxon>Gammaproteobacteria</taxon>
        <taxon>Pseudomonadales</taxon>
        <taxon>Pseudomonadaceae</taxon>
        <taxon>Stutzerimonas</taxon>
    </lineage>
</organism>
<dbReference type="InterPro" id="IPR023679">
    <property type="entry name" value="UPF0761_bac"/>
</dbReference>
<accession>A0ABV7T7V9</accession>
<feature type="transmembrane region" description="Helical" evidence="7">
    <location>
        <begin position="133"/>
        <end position="156"/>
    </location>
</feature>
<comment type="similarity">
    <text evidence="7">Belongs to the UPF0761 family.</text>
</comment>
<protein>
    <recommendedName>
        <fullName evidence="7">UPF0761 membrane protein ACFOMF_14560</fullName>
    </recommendedName>
</protein>
<evidence type="ECO:0000256" key="1">
    <source>
        <dbReference type="ARBA" id="ARBA00004651"/>
    </source>
</evidence>
<dbReference type="Proteomes" id="UP001595630">
    <property type="component" value="Unassembled WGS sequence"/>
</dbReference>
<dbReference type="PANTHER" id="PTHR30213">
    <property type="entry name" value="INNER MEMBRANE PROTEIN YHJD"/>
    <property type="match status" value="1"/>
</dbReference>
<feature type="transmembrane region" description="Helical" evidence="7">
    <location>
        <begin position="68"/>
        <end position="87"/>
    </location>
</feature>
<evidence type="ECO:0000256" key="4">
    <source>
        <dbReference type="ARBA" id="ARBA00022692"/>
    </source>
</evidence>
<evidence type="ECO:0000256" key="7">
    <source>
        <dbReference type="HAMAP-Rule" id="MF_00672"/>
    </source>
</evidence>
<keyword evidence="9" id="KW-1185">Reference proteome</keyword>
<feature type="transmembrane region" description="Helical" evidence="7">
    <location>
        <begin position="93"/>
        <end position="112"/>
    </location>
</feature>
<keyword evidence="2 7" id="KW-1003">Cell membrane</keyword>
<keyword evidence="5 7" id="KW-1133">Transmembrane helix</keyword>
<name>A0ABV7T7V9_9GAMM</name>
<reference evidence="9" key="1">
    <citation type="journal article" date="2019" name="Int. J. Syst. Evol. Microbiol.">
        <title>The Global Catalogue of Microorganisms (GCM) 10K type strain sequencing project: providing services to taxonomists for standard genome sequencing and annotation.</title>
        <authorList>
            <consortium name="The Broad Institute Genomics Platform"/>
            <consortium name="The Broad Institute Genome Sequencing Center for Infectious Disease"/>
            <person name="Wu L."/>
            <person name="Ma J."/>
        </authorList>
    </citation>
    <scope>NUCLEOTIDE SEQUENCE [LARGE SCALE GENOMIC DNA]</scope>
    <source>
        <strain evidence="9">KCTC 42447</strain>
    </source>
</reference>
<sequence length="408" mass="45670">MQLFNNRYLSFCRFLVKRFIVDQGLNSAAALTYTTLFAVVPMLTVTFAMLSVIPAFQGVSEQIEQYIFSNFIPSTGAAIQQYLIGFISQARQLTWVGVGVLMVTALLMLLTIEKAFNNIWRVHQPRRGISSFLLYWAVLSLGPLLMGAGFATTTYITSLSLLSGPDALVGAGLVLQTMPLALNVAAFTLIYAAVPNTRVPILHAMVGGAFTAVLLELARRAFGLYVLFFPSYELIYGAFAAVPLFLLWVYLSWTIVLFGAELVCGLSSSHEWRHRKVPRLLVALTLLRIFHDAQLLGRPVRLKDVQRAGLPLPDDEWVEITTFFEREKLACRTDAGGWILSRDLSRYSLSQLLASSPWPVMGAGQLPERFSERWYPPFLEAMNLWQEERDRLFGASLAGWLNREQEAG</sequence>
<keyword evidence="4 7" id="KW-0812">Transmembrane</keyword>
<feature type="transmembrane region" description="Helical" evidence="7">
    <location>
        <begin position="234"/>
        <end position="266"/>
    </location>
</feature>
<keyword evidence="6 7" id="KW-0472">Membrane</keyword>
<feature type="transmembrane region" description="Helical" evidence="7">
    <location>
        <begin position="35"/>
        <end position="56"/>
    </location>
</feature>
<dbReference type="RefSeq" id="WP_386366139.1">
    <property type="nucleotide sequence ID" value="NZ_JBHRXZ010000024.1"/>
</dbReference>
<keyword evidence="3" id="KW-0997">Cell inner membrane</keyword>
<evidence type="ECO:0000256" key="6">
    <source>
        <dbReference type="ARBA" id="ARBA00023136"/>
    </source>
</evidence>
<dbReference type="EMBL" id="JBHRXZ010000024">
    <property type="protein sequence ID" value="MFC3609001.1"/>
    <property type="molecule type" value="Genomic_DNA"/>
</dbReference>
<gene>
    <name evidence="8" type="ORF">ACFOMF_14560</name>
</gene>
<evidence type="ECO:0000256" key="3">
    <source>
        <dbReference type="ARBA" id="ARBA00022519"/>
    </source>
</evidence>
<proteinExistence type="inferred from homology"/>